<keyword evidence="7" id="KW-0460">Magnesium</keyword>
<keyword evidence="6" id="KW-0067">ATP-binding</keyword>
<sequence>MDRNQIINKIRENRETLEKRFNISRIGLFGSYSTNTFHNESDIDLIYDLKEGIRLGFKESYELEEYIKELLEVETIDLVNHEYVNPIIEDEIDKTVIYV</sequence>
<name>A0A098S4M4_9BACT</name>
<organism evidence="9 10">
    <name type="scientific">Phaeodactylibacter xiamenensis</name>
    <dbReference type="NCBI Taxonomy" id="1524460"/>
    <lineage>
        <taxon>Bacteria</taxon>
        <taxon>Pseudomonadati</taxon>
        <taxon>Bacteroidota</taxon>
        <taxon>Saprospiria</taxon>
        <taxon>Saprospirales</taxon>
        <taxon>Haliscomenobacteraceae</taxon>
        <taxon>Phaeodactylibacter</taxon>
    </lineage>
</organism>
<evidence type="ECO:0000256" key="4">
    <source>
        <dbReference type="ARBA" id="ARBA00022723"/>
    </source>
</evidence>
<evidence type="ECO:0000313" key="9">
    <source>
        <dbReference type="EMBL" id="KGE86758.1"/>
    </source>
</evidence>
<dbReference type="Proteomes" id="UP000029736">
    <property type="component" value="Unassembled WGS sequence"/>
</dbReference>
<evidence type="ECO:0000256" key="1">
    <source>
        <dbReference type="ARBA" id="ARBA00001946"/>
    </source>
</evidence>
<dbReference type="CDD" id="cd05403">
    <property type="entry name" value="NT_KNTase_like"/>
    <property type="match status" value="1"/>
</dbReference>
<evidence type="ECO:0000256" key="6">
    <source>
        <dbReference type="ARBA" id="ARBA00022840"/>
    </source>
</evidence>
<keyword evidence="10" id="KW-1185">Reference proteome</keyword>
<evidence type="ECO:0000256" key="7">
    <source>
        <dbReference type="ARBA" id="ARBA00022842"/>
    </source>
</evidence>
<dbReference type="Gene3D" id="3.30.460.10">
    <property type="entry name" value="Beta Polymerase, domain 2"/>
    <property type="match status" value="1"/>
</dbReference>
<dbReference type="Pfam" id="PF18765">
    <property type="entry name" value="Polbeta"/>
    <property type="match status" value="1"/>
</dbReference>
<dbReference type="GO" id="GO:0005524">
    <property type="term" value="F:ATP binding"/>
    <property type="evidence" value="ECO:0007669"/>
    <property type="project" value="UniProtKB-KW"/>
</dbReference>
<evidence type="ECO:0000313" key="10">
    <source>
        <dbReference type="Proteomes" id="UP000029736"/>
    </source>
</evidence>
<comment type="cofactor">
    <cofactor evidence="1">
        <name>Mg(2+)</name>
        <dbReference type="ChEBI" id="CHEBI:18420"/>
    </cofactor>
</comment>
<comment type="caution">
    <text evidence="9">The sequence shown here is derived from an EMBL/GenBank/DDBJ whole genome shotgun (WGS) entry which is preliminary data.</text>
</comment>
<evidence type="ECO:0000256" key="3">
    <source>
        <dbReference type="ARBA" id="ARBA00022695"/>
    </source>
</evidence>
<dbReference type="InterPro" id="IPR052038">
    <property type="entry name" value="Type-VII_TA_antitoxin"/>
</dbReference>
<evidence type="ECO:0000256" key="5">
    <source>
        <dbReference type="ARBA" id="ARBA00022741"/>
    </source>
</evidence>
<evidence type="ECO:0000256" key="2">
    <source>
        <dbReference type="ARBA" id="ARBA00022679"/>
    </source>
</evidence>
<keyword evidence="2" id="KW-0808">Transferase</keyword>
<gene>
    <name evidence="9" type="ORF">IX84_20045</name>
</gene>
<dbReference type="RefSeq" id="WP_044224327.1">
    <property type="nucleotide sequence ID" value="NZ_JBKAGJ010000064.1"/>
</dbReference>
<keyword evidence="5" id="KW-0547">Nucleotide-binding</keyword>
<proteinExistence type="predicted"/>
<dbReference type="OrthoDB" id="9809668at2"/>
<dbReference type="InterPro" id="IPR041633">
    <property type="entry name" value="Polbeta"/>
</dbReference>
<dbReference type="PANTHER" id="PTHR33571:SF14">
    <property type="entry name" value="PROTEIN ADENYLYLTRANSFERASE MJ0435-RELATED"/>
    <property type="match status" value="1"/>
</dbReference>
<reference evidence="9 10" key="1">
    <citation type="journal article" date="2014" name="Int. J. Syst. Evol. Microbiol.">
        <title>Phaeodactylibacter xiamenensis gen. nov., sp. nov., a member of the family Saprospiraceae isolated from the marine alga Phaeodactylum tricornutum.</title>
        <authorList>
            <person name="Chen Z.Jr."/>
            <person name="Lei X."/>
            <person name="Lai Q."/>
            <person name="Li Y."/>
            <person name="Zhang B."/>
            <person name="Zhang J."/>
            <person name="Zhang H."/>
            <person name="Yang L."/>
            <person name="Zheng W."/>
            <person name="Tian Y."/>
            <person name="Yu Z."/>
            <person name="Xu H.Jr."/>
            <person name="Zheng T."/>
        </authorList>
    </citation>
    <scope>NUCLEOTIDE SEQUENCE [LARGE SCALE GENOMIC DNA]</scope>
    <source>
        <strain evidence="9 10">KD52</strain>
    </source>
</reference>
<dbReference type="GO" id="GO:0016779">
    <property type="term" value="F:nucleotidyltransferase activity"/>
    <property type="evidence" value="ECO:0007669"/>
    <property type="project" value="UniProtKB-KW"/>
</dbReference>
<keyword evidence="3" id="KW-0548">Nucleotidyltransferase</keyword>
<keyword evidence="4" id="KW-0479">Metal-binding</keyword>
<feature type="domain" description="Polymerase beta nucleotidyltransferase" evidence="8">
    <location>
        <begin position="15"/>
        <end position="95"/>
    </location>
</feature>
<accession>A0A098S4M4</accession>
<dbReference type="GO" id="GO:0046872">
    <property type="term" value="F:metal ion binding"/>
    <property type="evidence" value="ECO:0007669"/>
    <property type="project" value="UniProtKB-KW"/>
</dbReference>
<protein>
    <recommendedName>
        <fullName evidence="8">Polymerase beta nucleotidyltransferase domain-containing protein</fullName>
    </recommendedName>
</protein>
<dbReference type="InterPro" id="IPR043519">
    <property type="entry name" value="NT_sf"/>
</dbReference>
<evidence type="ECO:0000259" key="8">
    <source>
        <dbReference type="Pfam" id="PF18765"/>
    </source>
</evidence>
<dbReference type="STRING" id="1524460.IX84_20045"/>
<dbReference type="PANTHER" id="PTHR33571">
    <property type="entry name" value="SSL8005 PROTEIN"/>
    <property type="match status" value="1"/>
</dbReference>
<dbReference type="EMBL" id="JPOS01000075">
    <property type="protein sequence ID" value="KGE86758.1"/>
    <property type="molecule type" value="Genomic_DNA"/>
</dbReference>
<dbReference type="SUPFAM" id="SSF81301">
    <property type="entry name" value="Nucleotidyltransferase"/>
    <property type="match status" value="1"/>
</dbReference>
<dbReference type="AlphaFoldDB" id="A0A098S4M4"/>